<evidence type="ECO:0000313" key="1">
    <source>
        <dbReference type="EMBL" id="KIK21838.1"/>
    </source>
</evidence>
<sequence>MYLTPRTMHTSRFGAGFPQESLRCFMSRSILLKRRCSLVMDSPTTRAVRPR</sequence>
<dbReference type="Proteomes" id="UP000054018">
    <property type="component" value="Unassembled WGS sequence"/>
</dbReference>
<reference evidence="1 2" key="1">
    <citation type="submission" date="2014-04" db="EMBL/GenBank/DDBJ databases">
        <authorList>
            <consortium name="DOE Joint Genome Institute"/>
            <person name="Kuo A."/>
            <person name="Kohler A."/>
            <person name="Costa M.D."/>
            <person name="Nagy L.G."/>
            <person name="Floudas D."/>
            <person name="Copeland A."/>
            <person name="Barry K.W."/>
            <person name="Cichocki N."/>
            <person name="Veneault-Fourrey C."/>
            <person name="LaButti K."/>
            <person name="Lindquist E.A."/>
            <person name="Lipzen A."/>
            <person name="Lundell T."/>
            <person name="Morin E."/>
            <person name="Murat C."/>
            <person name="Sun H."/>
            <person name="Tunlid A."/>
            <person name="Henrissat B."/>
            <person name="Grigoriev I.V."/>
            <person name="Hibbett D.S."/>
            <person name="Martin F."/>
            <person name="Nordberg H.P."/>
            <person name="Cantor M.N."/>
            <person name="Hua S.X."/>
        </authorList>
    </citation>
    <scope>NUCLEOTIDE SEQUENCE [LARGE SCALE GENOMIC DNA]</scope>
    <source>
        <strain evidence="1 2">441</strain>
    </source>
</reference>
<accession>A0A0C9ZQ26</accession>
<gene>
    <name evidence="1" type="ORF">PISMIDRAFT_680964</name>
</gene>
<keyword evidence="2" id="KW-1185">Reference proteome</keyword>
<reference evidence="2" key="2">
    <citation type="submission" date="2015-01" db="EMBL/GenBank/DDBJ databases">
        <title>Evolutionary Origins and Diversification of the Mycorrhizal Mutualists.</title>
        <authorList>
            <consortium name="DOE Joint Genome Institute"/>
            <consortium name="Mycorrhizal Genomics Consortium"/>
            <person name="Kohler A."/>
            <person name="Kuo A."/>
            <person name="Nagy L.G."/>
            <person name="Floudas D."/>
            <person name="Copeland A."/>
            <person name="Barry K.W."/>
            <person name="Cichocki N."/>
            <person name="Veneault-Fourrey C."/>
            <person name="LaButti K."/>
            <person name="Lindquist E.A."/>
            <person name="Lipzen A."/>
            <person name="Lundell T."/>
            <person name="Morin E."/>
            <person name="Murat C."/>
            <person name="Riley R."/>
            <person name="Ohm R."/>
            <person name="Sun H."/>
            <person name="Tunlid A."/>
            <person name="Henrissat B."/>
            <person name="Grigoriev I.V."/>
            <person name="Hibbett D.S."/>
            <person name="Martin F."/>
        </authorList>
    </citation>
    <scope>NUCLEOTIDE SEQUENCE [LARGE SCALE GENOMIC DNA]</scope>
    <source>
        <strain evidence="2">441</strain>
    </source>
</reference>
<name>A0A0C9ZQ26_9AGAM</name>
<evidence type="ECO:0000313" key="2">
    <source>
        <dbReference type="Proteomes" id="UP000054018"/>
    </source>
</evidence>
<organism evidence="1 2">
    <name type="scientific">Pisolithus microcarpus 441</name>
    <dbReference type="NCBI Taxonomy" id="765257"/>
    <lineage>
        <taxon>Eukaryota</taxon>
        <taxon>Fungi</taxon>
        <taxon>Dikarya</taxon>
        <taxon>Basidiomycota</taxon>
        <taxon>Agaricomycotina</taxon>
        <taxon>Agaricomycetes</taxon>
        <taxon>Agaricomycetidae</taxon>
        <taxon>Boletales</taxon>
        <taxon>Sclerodermatineae</taxon>
        <taxon>Pisolithaceae</taxon>
        <taxon>Pisolithus</taxon>
    </lineage>
</organism>
<proteinExistence type="predicted"/>
<dbReference type="EMBL" id="KN833746">
    <property type="protein sequence ID" value="KIK21838.1"/>
    <property type="molecule type" value="Genomic_DNA"/>
</dbReference>
<dbReference type="AlphaFoldDB" id="A0A0C9ZQ26"/>
<protein>
    <submittedName>
        <fullName evidence="1">Unplaced genomic scaffold scaffold_62, whole genome shotgun sequence</fullName>
    </submittedName>
</protein>
<dbReference type="HOGENOM" id="CLU_3107318_0_0_1"/>